<keyword evidence="1" id="KW-0732">Signal</keyword>
<dbReference type="Proteomes" id="UP001234178">
    <property type="component" value="Unassembled WGS sequence"/>
</dbReference>
<feature type="signal peptide" evidence="1">
    <location>
        <begin position="1"/>
        <end position="21"/>
    </location>
</feature>
<gene>
    <name evidence="2" type="ORF">OUZ56_029088</name>
</gene>
<dbReference type="EMBL" id="JAOYFB010000040">
    <property type="protein sequence ID" value="KAK4037046.1"/>
    <property type="molecule type" value="Genomic_DNA"/>
</dbReference>
<sequence length="143" mass="15801">MAKIISSILVLFTFSAIGIRTAPTYQHIGAALKAATYLDPVVSNDKGYYVTDPLVADSQNAAFNLFKRQYIYCVLNFPVCLISTNTSRIVDSPEKWSTQQIHFVETPHTFNHIAPTLTTILLPPSNVGLTNVPAFIQRVDTSL</sequence>
<proteinExistence type="predicted"/>
<evidence type="ECO:0000313" key="3">
    <source>
        <dbReference type="Proteomes" id="UP001234178"/>
    </source>
</evidence>
<name>A0ABR0B5T2_9CRUS</name>
<protein>
    <submittedName>
        <fullName evidence="2">Uncharacterized protein</fullName>
    </submittedName>
</protein>
<evidence type="ECO:0000313" key="2">
    <source>
        <dbReference type="EMBL" id="KAK4037046.1"/>
    </source>
</evidence>
<organism evidence="2 3">
    <name type="scientific">Daphnia magna</name>
    <dbReference type="NCBI Taxonomy" id="35525"/>
    <lineage>
        <taxon>Eukaryota</taxon>
        <taxon>Metazoa</taxon>
        <taxon>Ecdysozoa</taxon>
        <taxon>Arthropoda</taxon>
        <taxon>Crustacea</taxon>
        <taxon>Branchiopoda</taxon>
        <taxon>Diplostraca</taxon>
        <taxon>Cladocera</taxon>
        <taxon>Anomopoda</taxon>
        <taxon>Daphniidae</taxon>
        <taxon>Daphnia</taxon>
    </lineage>
</organism>
<evidence type="ECO:0000256" key="1">
    <source>
        <dbReference type="SAM" id="SignalP"/>
    </source>
</evidence>
<reference evidence="2 3" key="1">
    <citation type="journal article" date="2023" name="Nucleic Acids Res.">
        <title>The hologenome of Daphnia magna reveals possible DNA methylation and microbiome-mediated evolution of the host genome.</title>
        <authorList>
            <person name="Chaturvedi A."/>
            <person name="Li X."/>
            <person name="Dhandapani V."/>
            <person name="Marshall H."/>
            <person name="Kissane S."/>
            <person name="Cuenca-Cambronero M."/>
            <person name="Asole G."/>
            <person name="Calvet F."/>
            <person name="Ruiz-Romero M."/>
            <person name="Marangio P."/>
            <person name="Guigo R."/>
            <person name="Rago D."/>
            <person name="Mirbahai L."/>
            <person name="Eastwood N."/>
            <person name="Colbourne J.K."/>
            <person name="Zhou J."/>
            <person name="Mallon E."/>
            <person name="Orsini L."/>
        </authorList>
    </citation>
    <scope>NUCLEOTIDE SEQUENCE [LARGE SCALE GENOMIC DNA]</scope>
    <source>
        <strain evidence="2">LRV0_1</strain>
    </source>
</reference>
<feature type="chain" id="PRO_5046694932" evidence="1">
    <location>
        <begin position="22"/>
        <end position="143"/>
    </location>
</feature>
<comment type="caution">
    <text evidence="2">The sequence shown here is derived from an EMBL/GenBank/DDBJ whole genome shotgun (WGS) entry which is preliminary data.</text>
</comment>
<accession>A0ABR0B5T2</accession>
<keyword evidence="3" id="KW-1185">Reference proteome</keyword>